<evidence type="ECO:0000313" key="2">
    <source>
        <dbReference type="EMBL" id="PBK02910.1"/>
    </source>
</evidence>
<feature type="transmembrane region" description="Helical" evidence="1">
    <location>
        <begin position="61"/>
        <end position="86"/>
    </location>
</feature>
<sequence>MPRPCVEPSSVSESPLRRLLRSPRRVYLLEAVVCFGPLVVLLGLGVVQLPLVFAAGEPQAFAWLFTGLLVGGFCGLWALTKLLLILTRPQRQGVSPKAVVLMLLIGLGCLLGFFWRWQLTPSAAFMLVFLPLVGSAHFLFLARRYLTGRPPA</sequence>
<keyword evidence="1" id="KW-1133">Transmembrane helix</keyword>
<feature type="transmembrane region" description="Helical" evidence="1">
    <location>
        <begin position="26"/>
        <end position="49"/>
    </location>
</feature>
<evidence type="ECO:0000256" key="1">
    <source>
        <dbReference type="SAM" id="Phobius"/>
    </source>
</evidence>
<keyword evidence="1" id="KW-0812">Transmembrane</keyword>
<name>A0A2A3MDJ2_9PSED</name>
<organism evidence="2 3">
    <name type="scientific">Pseudomonas abyssi</name>
    <dbReference type="NCBI Taxonomy" id="170540"/>
    <lineage>
        <taxon>Bacteria</taxon>
        <taxon>Pseudomonadati</taxon>
        <taxon>Pseudomonadota</taxon>
        <taxon>Gammaproteobacteria</taxon>
        <taxon>Pseudomonadales</taxon>
        <taxon>Pseudomonadaceae</taxon>
        <taxon>Pseudomonas</taxon>
    </lineage>
</organism>
<accession>A0A2A3MDJ2</accession>
<keyword evidence="1" id="KW-0472">Membrane</keyword>
<proteinExistence type="predicted"/>
<dbReference type="Proteomes" id="UP000242313">
    <property type="component" value="Unassembled WGS sequence"/>
</dbReference>
<keyword evidence="3" id="KW-1185">Reference proteome</keyword>
<protein>
    <submittedName>
        <fullName evidence="2">Uncharacterized protein</fullName>
    </submittedName>
</protein>
<feature type="transmembrane region" description="Helical" evidence="1">
    <location>
        <begin position="123"/>
        <end position="142"/>
    </location>
</feature>
<dbReference type="EMBL" id="NTMR01000027">
    <property type="protein sequence ID" value="PBK02910.1"/>
    <property type="molecule type" value="Genomic_DNA"/>
</dbReference>
<feature type="transmembrane region" description="Helical" evidence="1">
    <location>
        <begin position="98"/>
        <end position="117"/>
    </location>
</feature>
<evidence type="ECO:0000313" key="3">
    <source>
        <dbReference type="Proteomes" id="UP000242313"/>
    </source>
</evidence>
<gene>
    <name evidence="2" type="ORF">CNQ84_17330</name>
</gene>
<comment type="caution">
    <text evidence="2">The sequence shown here is derived from an EMBL/GenBank/DDBJ whole genome shotgun (WGS) entry which is preliminary data.</text>
</comment>
<reference evidence="2 3" key="1">
    <citation type="submission" date="2017-09" db="EMBL/GenBank/DDBJ databases">
        <title>Pseudomonas abyssi sp. nov. isolated from Abyssopelagic Water.</title>
        <authorList>
            <person name="Wei Y."/>
        </authorList>
    </citation>
    <scope>NUCLEOTIDE SEQUENCE [LARGE SCALE GENOMIC DNA]</scope>
    <source>
        <strain evidence="2 3">MT5</strain>
    </source>
</reference>
<dbReference type="AlphaFoldDB" id="A0A2A3MDJ2"/>